<evidence type="ECO:0000313" key="2">
    <source>
        <dbReference type="Proteomes" id="UP000613740"/>
    </source>
</evidence>
<sequence length="110" mass="12028">MLEFAEPSALVRLCQVGLAAMTGVTRKLTVAFWKLGTFPVVWLKGEYWGQPVKYCKAVQWHGRERQQAGKGPGAFRGSEAEAGCVLVLQWQSQGGRSLAAALLPVRLTIL</sequence>
<gene>
    <name evidence="1" type="ORF">HYH02_006120</name>
</gene>
<dbReference type="AlphaFoldDB" id="A0A835WJW1"/>
<dbReference type="Proteomes" id="UP000613740">
    <property type="component" value="Unassembled WGS sequence"/>
</dbReference>
<proteinExistence type="predicted"/>
<name>A0A835WJW1_9CHLO</name>
<accession>A0A835WJW1</accession>
<dbReference type="EMBL" id="JAEHOD010000016">
    <property type="protein sequence ID" value="KAG2448766.1"/>
    <property type="molecule type" value="Genomic_DNA"/>
</dbReference>
<comment type="caution">
    <text evidence="1">The sequence shown here is derived from an EMBL/GenBank/DDBJ whole genome shotgun (WGS) entry which is preliminary data.</text>
</comment>
<evidence type="ECO:0000313" key="1">
    <source>
        <dbReference type="EMBL" id="KAG2448766.1"/>
    </source>
</evidence>
<organism evidence="1 2">
    <name type="scientific">Chlamydomonas schloesseri</name>
    <dbReference type="NCBI Taxonomy" id="2026947"/>
    <lineage>
        <taxon>Eukaryota</taxon>
        <taxon>Viridiplantae</taxon>
        <taxon>Chlorophyta</taxon>
        <taxon>core chlorophytes</taxon>
        <taxon>Chlorophyceae</taxon>
        <taxon>CS clade</taxon>
        <taxon>Chlamydomonadales</taxon>
        <taxon>Chlamydomonadaceae</taxon>
        <taxon>Chlamydomonas</taxon>
    </lineage>
</organism>
<keyword evidence="2" id="KW-1185">Reference proteome</keyword>
<protein>
    <submittedName>
        <fullName evidence="1">Uncharacterized protein</fullName>
    </submittedName>
</protein>
<reference evidence="1" key="1">
    <citation type="journal article" date="2020" name="bioRxiv">
        <title>Comparative genomics of Chlamydomonas.</title>
        <authorList>
            <person name="Craig R.J."/>
            <person name="Hasan A.R."/>
            <person name="Ness R.W."/>
            <person name="Keightley P.D."/>
        </authorList>
    </citation>
    <scope>NUCLEOTIDE SEQUENCE</scope>
    <source>
        <strain evidence="1">CCAP 11/173</strain>
    </source>
</reference>